<evidence type="ECO:0000313" key="7">
    <source>
        <dbReference type="Proteomes" id="UP000036987"/>
    </source>
</evidence>
<dbReference type="OrthoDB" id="10261640at2759"/>
<dbReference type="PROSITE" id="PS50294">
    <property type="entry name" value="WD_REPEATS_REGION"/>
    <property type="match status" value="4"/>
</dbReference>
<keyword evidence="3 5" id="KW-0853">WD repeat</keyword>
<protein>
    <submittedName>
        <fullName evidence="6">WD-40 repeat-containing protein</fullName>
    </submittedName>
</protein>
<dbReference type="InterPro" id="IPR001680">
    <property type="entry name" value="WD40_rpt"/>
</dbReference>
<dbReference type="Proteomes" id="UP000036987">
    <property type="component" value="Unassembled WGS sequence"/>
</dbReference>
<dbReference type="Pfam" id="PF00400">
    <property type="entry name" value="WD40"/>
    <property type="match status" value="8"/>
</dbReference>
<feature type="repeat" description="WD" evidence="5">
    <location>
        <begin position="169"/>
        <end position="210"/>
    </location>
</feature>
<dbReference type="InterPro" id="IPR011047">
    <property type="entry name" value="Quinoprotein_ADH-like_sf"/>
</dbReference>
<dbReference type="PANTHER" id="PTHR19857">
    <property type="entry name" value="MITOCHONDRIAL DIVISION PROTEIN 1-RELATED"/>
    <property type="match status" value="1"/>
</dbReference>
<comment type="subcellular location">
    <subcellularLocation>
        <location evidence="1">Cytoplasm</location>
    </subcellularLocation>
</comment>
<dbReference type="STRING" id="29655.A0A0K9NIB9"/>
<evidence type="ECO:0000256" key="3">
    <source>
        <dbReference type="ARBA" id="ARBA00022574"/>
    </source>
</evidence>
<gene>
    <name evidence="6" type="ORF">ZOSMA_94G00280</name>
</gene>
<name>A0A0K9NIB9_ZOSMR</name>
<dbReference type="PANTHER" id="PTHR19857:SF8">
    <property type="entry name" value="ANGIO-ASSOCIATED MIGRATORY CELL PROTEIN"/>
    <property type="match status" value="1"/>
</dbReference>
<dbReference type="CDD" id="cd00200">
    <property type="entry name" value="WD40"/>
    <property type="match status" value="1"/>
</dbReference>
<comment type="caution">
    <text evidence="6">The sequence shown here is derived from an EMBL/GenBank/DDBJ whole genome shotgun (WGS) entry which is preliminary data.</text>
</comment>
<dbReference type="PROSITE" id="PS00678">
    <property type="entry name" value="WD_REPEATS_1"/>
    <property type="match status" value="1"/>
</dbReference>
<dbReference type="PRINTS" id="PR00320">
    <property type="entry name" value="GPROTEINBRPT"/>
</dbReference>
<evidence type="ECO:0000256" key="2">
    <source>
        <dbReference type="ARBA" id="ARBA00022490"/>
    </source>
</evidence>
<keyword evidence="4" id="KW-0677">Repeat</keyword>
<feature type="repeat" description="WD" evidence="5">
    <location>
        <begin position="256"/>
        <end position="297"/>
    </location>
</feature>
<dbReference type="EMBL" id="LFYR01002171">
    <property type="protein sequence ID" value="KMZ56504.1"/>
    <property type="molecule type" value="Genomic_DNA"/>
</dbReference>
<dbReference type="OMA" id="GPDEVMW"/>
<feature type="repeat" description="WD" evidence="5">
    <location>
        <begin position="297"/>
        <end position="338"/>
    </location>
</feature>
<proteinExistence type="predicted"/>
<dbReference type="SUPFAM" id="SSF50998">
    <property type="entry name" value="Quinoprotein alcohol dehydrogenase-like"/>
    <property type="match status" value="1"/>
</dbReference>
<dbReference type="GO" id="GO:0005737">
    <property type="term" value="C:cytoplasm"/>
    <property type="evidence" value="ECO:0007669"/>
    <property type="project" value="UniProtKB-SubCell"/>
</dbReference>
<dbReference type="InterPro" id="IPR020472">
    <property type="entry name" value="WD40_PAC1"/>
</dbReference>
<feature type="repeat" description="WD" evidence="5">
    <location>
        <begin position="85"/>
        <end position="117"/>
    </location>
</feature>
<sequence>MSIIAGGDEVNDWDEGEILHDREYLRRDIQLDDEHDDSVHKFTGHTGELYSVACSPSDNSLVATGGGIGDCYMWRIGQRDLVLDLKGHTDSVSTLAFSADGNFFASGSFDAIIQVWDTISNTLKCTLEGPVGGIEWIRWHPKGHLIIAGSEDSTSWMWDADRKTYLNMFSGHGSSVTCGDFTPDGKTICTGSDDATLRIWNPNTGETIHVVNGDSYHADGLTCMAITSDSSIAITGSKDASVHMVNVSTGKVISSLVGHSGSIECIGISESHYWAATGSEDKKLIIWDLQHHSPRHTCNHEEGVTCLQWLGSSKYIATGCVDGKVRIWNGVSGVRLETFHGHVAVIEAIALSSDKNNIISVSLDSTACVFDISNLKLQIM</sequence>
<keyword evidence="2" id="KW-0963">Cytoplasm</keyword>
<organism evidence="6 7">
    <name type="scientific">Zostera marina</name>
    <name type="common">Eelgrass</name>
    <dbReference type="NCBI Taxonomy" id="29655"/>
    <lineage>
        <taxon>Eukaryota</taxon>
        <taxon>Viridiplantae</taxon>
        <taxon>Streptophyta</taxon>
        <taxon>Embryophyta</taxon>
        <taxon>Tracheophyta</taxon>
        <taxon>Spermatophyta</taxon>
        <taxon>Magnoliopsida</taxon>
        <taxon>Liliopsida</taxon>
        <taxon>Zosteraceae</taxon>
        <taxon>Zostera</taxon>
    </lineage>
</organism>
<dbReference type="InterPro" id="IPR015943">
    <property type="entry name" value="WD40/YVTN_repeat-like_dom_sf"/>
</dbReference>
<dbReference type="Gene3D" id="2.130.10.10">
    <property type="entry name" value="YVTN repeat-like/Quinoprotein amine dehydrogenase"/>
    <property type="match status" value="2"/>
</dbReference>
<evidence type="ECO:0000256" key="5">
    <source>
        <dbReference type="PROSITE-ProRule" id="PRU00221"/>
    </source>
</evidence>
<feature type="repeat" description="WD" evidence="5">
    <location>
        <begin position="127"/>
        <end position="168"/>
    </location>
</feature>
<evidence type="ECO:0000256" key="1">
    <source>
        <dbReference type="ARBA" id="ARBA00004496"/>
    </source>
</evidence>
<evidence type="ECO:0000313" key="6">
    <source>
        <dbReference type="EMBL" id="KMZ56504.1"/>
    </source>
</evidence>
<dbReference type="FunFam" id="2.130.10.10:FF:000074">
    <property type="entry name" value="Angio-associated migratory cell protein-like protein"/>
    <property type="match status" value="1"/>
</dbReference>
<dbReference type="PROSITE" id="PS50082">
    <property type="entry name" value="WD_REPEATS_2"/>
    <property type="match status" value="5"/>
</dbReference>
<accession>A0A0K9NIB9</accession>
<keyword evidence="7" id="KW-1185">Reference proteome</keyword>
<dbReference type="InterPro" id="IPR019775">
    <property type="entry name" value="WD40_repeat_CS"/>
</dbReference>
<reference evidence="7" key="1">
    <citation type="journal article" date="2016" name="Nature">
        <title>The genome of the seagrass Zostera marina reveals angiosperm adaptation to the sea.</title>
        <authorList>
            <person name="Olsen J.L."/>
            <person name="Rouze P."/>
            <person name="Verhelst B."/>
            <person name="Lin Y.-C."/>
            <person name="Bayer T."/>
            <person name="Collen J."/>
            <person name="Dattolo E."/>
            <person name="De Paoli E."/>
            <person name="Dittami S."/>
            <person name="Maumus F."/>
            <person name="Michel G."/>
            <person name="Kersting A."/>
            <person name="Lauritano C."/>
            <person name="Lohaus R."/>
            <person name="Toepel M."/>
            <person name="Tonon T."/>
            <person name="Vanneste K."/>
            <person name="Amirebrahimi M."/>
            <person name="Brakel J."/>
            <person name="Bostroem C."/>
            <person name="Chovatia M."/>
            <person name="Grimwood J."/>
            <person name="Jenkins J.W."/>
            <person name="Jueterbock A."/>
            <person name="Mraz A."/>
            <person name="Stam W.T."/>
            <person name="Tice H."/>
            <person name="Bornberg-Bauer E."/>
            <person name="Green P.J."/>
            <person name="Pearson G.A."/>
            <person name="Procaccini G."/>
            <person name="Duarte C.M."/>
            <person name="Schmutz J."/>
            <person name="Reusch T.B.H."/>
            <person name="Van de Peer Y."/>
        </authorList>
    </citation>
    <scope>NUCLEOTIDE SEQUENCE [LARGE SCALE GENOMIC DNA]</scope>
    <source>
        <strain evidence="7">cv. Finnish</strain>
    </source>
</reference>
<dbReference type="AlphaFoldDB" id="A0A0K9NIB9"/>
<dbReference type="InterPro" id="IPR051179">
    <property type="entry name" value="WD_repeat_multifunction"/>
</dbReference>
<dbReference type="SMART" id="SM00320">
    <property type="entry name" value="WD40"/>
    <property type="match status" value="8"/>
</dbReference>
<evidence type="ECO:0000256" key="4">
    <source>
        <dbReference type="ARBA" id="ARBA00022737"/>
    </source>
</evidence>